<dbReference type="SUPFAM" id="SSF160582">
    <property type="entry name" value="MbtH-like"/>
    <property type="match status" value="1"/>
</dbReference>
<organism evidence="2 3">
    <name type="scientific">Streptosporangium saharense</name>
    <dbReference type="NCBI Taxonomy" id="1706840"/>
    <lineage>
        <taxon>Bacteria</taxon>
        <taxon>Bacillati</taxon>
        <taxon>Actinomycetota</taxon>
        <taxon>Actinomycetes</taxon>
        <taxon>Streptosporangiales</taxon>
        <taxon>Streptosporangiaceae</taxon>
        <taxon>Streptosporangium</taxon>
    </lineage>
</organism>
<dbReference type="AlphaFoldDB" id="A0A7W7QUB5"/>
<proteinExistence type="predicted"/>
<dbReference type="SMART" id="SM00923">
    <property type="entry name" value="MbtH"/>
    <property type="match status" value="1"/>
</dbReference>
<dbReference type="PANTHER" id="PTHR38444:SF1">
    <property type="entry name" value="ENTEROBACTIN BIOSYNTHESIS PROTEIN YBDZ"/>
    <property type="match status" value="1"/>
</dbReference>
<evidence type="ECO:0000313" key="2">
    <source>
        <dbReference type="EMBL" id="MBB4919910.1"/>
    </source>
</evidence>
<dbReference type="GO" id="GO:0005829">
    <property type="term" value="C:cytosol"/>
    <property type="evidence" value="ECO:0007669"/>
    <property type="project" value="TreeGrafter"/>
</dbReference>
<keyword evidence="3" id="KW-1185">Reference proteome</keyword>
<comment type="caution">
    <text evidence="2">The sequence shown here is derived from an EMBL/GenBank/DDBJ whole genome shotgun (WGS) entry which is preliminary data.</text>
</comment>
<dbReference type="RefSeq" id="WP_184722978.1">
    <property type="nucleotide sequence ID" value="NZ_JACHJP010000011.1"/>
</dbReference>
<accession>A0A7W7QUB5</accession>
<feature type="domain" description="MbtH-like" evidence="1">
    <location>
        <begin position="3"/>
        <end position="53"/>
    </location>
</feature>
<dbReference type="EMBL" id="JACHJP010000011">
    <property type="protein sequence ID" value="MBB4919910.1"/>
    <property type="molecule type" value="Genomic_DNA"/>
</dbReference>
<name>A0A7W7QUB5_9ACTN</name>
<dbReference type="InterPro" id="IPR037407">
    <property type="entry name" value="MLP_fam"/>
</dbReference>
<sequence>MSNPFEDEDGRYLVLVNAEGQHSLWPFSLEIPGGWEVAYGESGRRDCLEFVEANWTDMRPHGLRTS</sequence>
<gene>
    <name evidence="2" type="ORF">FHS44_007054</name>
</gene>
<evidence type="ECO:0000259" key="1">
    <source>
        <dbReference type="SMART" id="SM00923"/>
    </source>
</evidence>
<reference evidence="2 3" key="1">
    <citation type="submission" date="2020-08" db="EMBL/GenBank/DDBJ databases">
        <title>Genomic Encyclopedia of Type Strains, Phase III (KMG-III): the genomes of soil and plant-associated and newly described type strains.</title>
        <authorList>
            <person name="Whitman W."/>
        </authorList>
    </citation>
    <scope>NUCLEOTIDE SEQUENCE [LARGE SCALE GENOMIC DNA]</scope>
    <source>
        <strain evidence="2 3">CECT 8840</strain>
    </source>
</reference>
<dbReference type="PANTHER" id="PTHR38444">
    <property type="entry name" value="ENTEROBACTIN BIOSYNTHESIS PROTEIN YBDZ"/>
    <property type="match status" value="1"/>
</dbReference>
<protein>
    <submittedName>
        <fullName evidence="2">MbtH protein</fullName>
    </submittedName>
</protein>
<evidence type="ECO:0000313" key="3">
    <source>
        <dbReference type="Proteomes" id="UP000552644"/>
    </source>
</evidence>
<dbReference type="Proteomes" id="UP000552644">
    <property type="component" value="Unassembled WGS sequence"/>
</dbReference>
<dbReference type="InterPro" id="IPR038020">
    <property type="entry name" value="MbtH-like_sf"/>
</dbReference>
<dbReference type="GO" id="GO:0019290">
    <property type="term" value="P:siderophore biosynthetic process"/>
    <property type="evidence" value="ECO:0007669"/>
    <property type="project" value="TreeGrafter"/>
</dbReference>
<dbReference type="Gene3D" id="3.90.820.10">
    <property type="entry name" value="Structural Genomics, Unknown Function 30-nov-00 1gh9 Mol_id"/>
    <property type="match status" value="1"/>
</dbReference>
<dbReference type="InterPro" id="IPR005153">
    <property type="entry name" value="MbtH-like_dom"/>
</dbReference>
<dbReference type="Pfam" id="PF03621">
    <property type="entry name" value="MbtH"/>
    <property type="match status" value="1"/>
</dbReference>